<dbReference type="GO" id="GO:0003677">
    <property type="term" value="F:DNA binding"/>
    <property type="evidence" value="ECO:0007669"/>
    <property type="project" value="UniProtKB-KW"/>
</dbReference>
<reference evidence="3 4" key="1">
    <citation type="submission" date="2020-07" db="EMBL/GenBank/DDBJ databases">
        <title>Sequencing the genomes of 1000 actinobacteria strains.</title>
        <authorList>
            <person name="Klenk H.-P."/>
        </authorList>
    </citation>
    <scope>NUCLEOTIDE SEQUENCE [LARGE SCALE GENOMIC DNA]</scope>
    <source>
        <strain evidence="3 4">DSM 23987</strain>
    </source>
</reference>
<gene>
    <name evidence="3" type="ORF">BJ986_001546</name>
</gene>
<keyword evidence="3" id="KW-0238">DNA-binding</keyword>
<dbReference type="Gene3D" id="1.10.10.10">
    <property type="entry name" value="Winged helix-like DNA-binding domain superfamily/Winged helix DNA-binding domain"/>
    <property type="match status" value="1"/>
</dbReference>
<dbReference type="AlphaFoldDB" id="A0A852WE44"/>
<accession>A0A852WE44</accession>
<keyword evidence="4" id="KW-1185">Reference proteome</keyword>
<dbReference type="Pfam" id="PF00196">
    <property type="entry name" value="GerE"/>
    <property type="match status" value="1"/>
</dbReference>
<organism evidence="3 4">
    <name type="scientific">Pedococcus badiiscoriae</name>
    <dbReference type="NCBI Taxonomy" id="642776"/>
    <lineage>
        <taxon>Bacteria</taxon>
        <taxon>Bacillati</taxon>
        <taxon>Actinomycetota</taxon>
        <taxon>Actinomycetes</taxon>
        <taxon>Micrococcales</taxon>
        <taxon>Intrasporangiaceae</taxon>
        <taxon>Pedococcus</taxon>
    </lineage>
</organism>
<dbReference type="InterPro" id="IPR016032">
    <property type="entry name" value="Sig_transdc_resp-reg_C-effctor"/>
</dbReference>
<protein>
    <submittedName>
        <fullName evidence="3">DNA-binding CsgD family transcriptional regulator</fullName>
    </submittedName>
</protein>
<sequence length="373" mass="39474">MVVMSQLAGRPAADAGGDAEAGDMPGNDPPVVRADDCDQALDIDPLSGNLELAADDAKAEGVLTRIFLAALQHPEPTRALLIAQGMKAPLVDHSLAVLASRGLIRLGAEGRIEVIPPDISLPALALDYERRARETRSAAHELAQVFFQARSASRTPDVGTVRILNSLDEIAAVTAEAVAAGTQQIRTFRSLSPRTRAIFASPLHSHEEPTRGVGGNQLEYTTVYDTDVLEIDGALEILEARERGGERFRLTSSVPFSAVIVDEAAAIVDVSAFDPSGFGSALIRARSMVLALIALSDRLWDLGSPLSAGGLATERRDQMILALLAAGAPDATIARQAGVSQRTVERRVRALMDQLGAGTRFQAGVQAARRGLI</sequence>
<dbReference type="Proteomes" id="UP000573599">
    <property type="component" value="Unassembled WGS sequence"/>
</dbReference>
<dbReference type="SUPFAM" id="SSF46894">
    <property type="entry name" value="C-terminal effector domain of the bipartite response regulators"/>
    <property type="match status" value="1"/>
</dbReference>
<evidence type="ECO:0000256" key="1">
    <source>
        <dbReference type="SAM" id="MobiDB-lite"/>
    </source>
</evidence>
<dbReference type="SMART" id="SM00421">
    <property type="entry name" value="HTH_LUXR"/>
    <property type="match status" value="1"/>
</dbReference>
<dbReference type="InterPro" id="IPR000792">
    <property type="entry name" value="Tscrpt_reg_LuxR_C"/>
</dbReference>
<comment type="caution">
    <text evidence="3">The sequence shown here is derived from an EMBL/GenBank/DDBJ whole genome shotgun (WGS) entry which is preliminary data.</text>
</comment>
<evidence type="ECO:0000313" key="4">
    <source>
        <dbReference type="Proteomes" id="UP000573599"/>
    </source>
</evidence>
<proteinExistence type="predicted"/>
<dbReference type="GO" id="GO:0006355">
    <property type="term" value="P:regulation of DNA-templated transcription"/>
    <property type="evidence" value="ECO:0007669"/>
    <property type="project" value="InterPro"/>
</dbReference>
<dbReference type="InterPro" id="IPR036388">
    <property type="entry name" value="WH-like_DNA-bd_sf"/>
</dbReference>
<dbReference type="RefSeq" id="WP_179421451.1">
    <property type="nucleotide sequence ID" value="NZ_JACCAB010000001.1"/>
</dbReference>
<feature type="region of interest" description="Disordered" evidence="1">
    <location>
        <begin position="1"/>
        <end position="26"/>
    </location>
</feature>
<evidence type="ECO:0000313" key="3">
    <source>
        <dbReference type="EMBL" id="NYG07059.1"/>
    </source>
</evidence>
<feature type="domain" description="HTH luxR-type" evidence="2">
    <location>
        <begin position="308"/>
        <end position="367"/>
    </location>
</feature>
<dbReference type="EMBL" id="JACCAB010000001">
    <property type="protein sequence ID" value="NYG07059.1"/>
    <property type="molecule type" value="Genomic_DNA"/>
</dbReference>
<name>A0A852WE44_9MICO</name>
<evidence type="ECO:0000259" key="2">
    <source>
        <dbReference type="SMART" id="SM00421"/>
    </source>
</evidence>
<feature type="compositionally biased region" description="Low complexity" evidence="1">
    <location>
        <begin position="8"/>
        <end position="18"/>
    </location>
</feature>